<dbReference type="AlphaFoldDB" id="A0A3M9MAZ8"/>
<reference evidence="1 2" key="1">
    <citation type="submission" date="2018-11" db="EMBL/GenBank/DDBJ databases">
        <title>Rufibacter latericius sp. nov., isolated from water in Baiyang Lake.</title>
        <authorList>
            <person name="Yang Y."/>
        </authorList>
    </citation>
    <scope>NUCLEOTIDE SEQUENCE [LARGE SCALE GENOMIC DNA]</scope>
    <source>
        <strain evidence="1 2">R-22-1c-1</strain>
    </source>
</reference>
<organism evidence="1 2">
    <name type="scientific">Rufibacter latericius</name>
    <dbReference type="NCBI Taxonomy" id="2487040"/>
    <lineage>
        <taxon>Bacteria</taxon>
        <taxon>Pseudomonadati</taxon>
        <taxon>Bacteroidota</taxon>
        <taxon>Cytophagia</taxon>
        <taxon>Cytophagales</taxon>
        <taxon>Hymenobacteraceae</taxon>
        <taxon>Rufibacter</taxon>
    </lineage>
</organism>
<dbReference type="Proteomes" id="UP000272117">
    <property type="component" value="Unassembled WGS sequence"/>
</dbReference>
<sequence length="74" mass="8205">MLHRDNNGFLKLSGHSQFSLGFDYKYDSGNGLANRNGYRAGFKAESLHPALFYTGSFEVTDFGNMGPVPKQQVT</sequence>
<accession>A0A3M9MAZ8</accession>
<protein>
    <recommendedName>
        <fullName evidence="3">Type IX secretion system membrane protein PorP/SprF</fullName>
    </recommendedName>
</protein>
<dbReference type="EMBL" id="RJJD01000023">
    <property type="protein sequence ID" value="RNI22033.1"/>
    <property type="molecule type" value="Genomic_DNA"/>
</dbReference>
<keyword evidence="2" id="KW-1185">Reference proteome</keyword>
<evidence type="ECO:0000313" key="2">
    <source>
        <dbReference type="Proteomes" id="UP000272117"/>
    </source>
</evidence>
<evidence type="ECO:0000313" key="1">
    <source>
        <dbReference type="EMBL" id="RNI22033.1"/>
    </source>
</evidence>
<comment type="caution">
    <text evidence="1">The sequence shown here is derived from an EMBL/GenBank/DDBJ whole genome shotgun (WGS) entry which is preliminary data.</text>
</comment>
<dbReference type="RefSeq" id="WP_123129357.1">
    <property type="nucleotide sequence ID" value="NZ_RJJD01000023.1"/>
</dbReference>
<gene>
    <name evidence="1" type="ORF">EFB08_23155</name>
</gene>
<evidence type="ECO:0008006" key="3">
    <source>
        <dbReference type="Google" id="ProtNLM"/>
    </source>
</evidence>
<name>A0A3M9MAZ8_9BACT</name>
<proteinExistence type="predicted"/>